<reference evidence="3" key="1">
    <citation type="journal article" date="2015" name="BMC Genomics">
        <title>Draft genome of a commonly misdiagnosed multidrug resistant pathogen Candida auris.</title>
        <authorList>
            <person name="Chatterjee S."/>
            <person name="Alampalli S.V."/>
            <person name="Nageshan R.K."/>
            <person name="Chettiar S.T."/>
            <person name="Joshi S."/>
            <person name="Tatu U.S."/>
        </authorList>
    </citation>
    <scope>NUCLEOTIDE SEQUENCE [LARGE SCALE GENOMIC DNA]</scope>
    <source>
        <strain evidence="3">6684</strain>
    </source>
</reference>
<dbReference type="EMBL" id="LGST01000055">
    <property type="protein sequence ID" value="KND96441.1"/>
    <property type="molecule type" value="Genomic_DNA"/>
</dbReference>
<dbReference type="VEuPathDB" id="FungiDB:CJI97_002703"/>
<comment type="caution">
    <text evidence="2">The sequence shown here is derived from an EMBL/GenBank/DDBJ whole genome shotgun (WGS) entry which is preliminary data.</text>
</comment>
<proteinExistence type="predicted"/>
<dbReference type="AlphaFoldDB" id="A0A0L0NQN3"/>
<feature type="region of interest" description="Disordered" evidence="1">
    <location>
        <begin position="545"/>
        <end position="621"/>
    </location>
</feature>
<feature type="compositionally biased region" description="Polar residues" evidence="1">
    <location>
        <begin position="235"/>
        <end position="249"/>
    </location>
</feature>
<evidence type="ECO:0000313" key="2">
    <source>
        <dbReference type="EMBL" id="KND96441.1"/>
    </source>
</evidence>
<organism evidence="2 3">
    <name type="scientific">Candidozyma auris</name>
    <name type="common">Yeast</name>
    <name type="synonym">Candida auris</name>
    <dbReference type="NCBI Taxonomy" id="498019"/>
    <lineage>
        <taxon>Eukaryota</taxon>
        <taxon>Fungi</taxon>
        <taxon>Dikarya</taxon>
        <taxon>Ascomycota</taxon>
        <taxon>Saccharomycotina</taxon>
        <taxon>Pichiomycetes</taxon>
        <taxon>Metschnikowiaceae</taxon>
        <taxon>Candidozyma</taxon>
    </lineage>
</organism>
<feature type="region of interest" description="Disordered" evidence="1">
    <location>
        <begin position="228"/>
        <end position="261"/>
    </location>
</feature>
<dbReference type="Proteomes" id="UP000037122">
    <property type="component" value="Unassembled WGS sequence"/>
</dbReference>
<dbReference type="VEuPathDB" id="FungiDB:CJI96_0000494"/>
<feature type="compositionally biased region" description="Polar residues" evidence="1">
    <location>
        <begin position="568"/>
        <end position="604"/>
    </location>
</feature>
<accession>A0A0L0NQN3</accession>
<gene>
    <name evidence="2" type="ORF">QG37_07179</name>
</gene>
<feature type="compositionally biased region" description="Polar residues" evidence="1">
    <location>
        <begin position="142"/>
        <end position="152"/>
    </location>
</feature>
<evidence type="ECO:0000313" key="3">
    <source>
        <dbReference type="Proteomes" id="UP000037122"/>
    </source>
</evidence>
<sequence length="735" mass="83579">MSVLQRKIEHFLTTKNDLEAEYKLIVKSQPHDDSETGLKDLYEFDQLCYLYIALKSYYDYSQTTWDLDYRNILDDLASIVQKMEDKIPIAEIVGNVPQLNVIRRQLRENAKEGGKVASSMVQSTADMETFNAVIASCNSQHVNETETMSRQLPKNKPRTPQRVTDKSSTTKISQHSENRHGLPSRDSDSKIASVSTSPTPDSGSSNPSESGKPPSNIAAQNIYELSTSENDEQPDSGTTKPTETHTSNGLKRGAPQVTSHSQKRIKQVFFTHLDSWKPEYVRVLYQVAMINPHRINQSVQEAFREKFNISLSYDAVHALLFHYGILSESMEHYQYYIQTFHSVASKFYVNRHKYVTEPWAELKKLFTRKTDYTLSDEEVKGLYELFVLHRQTYGPTGEPPAYYEPLWEDFNRIHKFRKYNKLNIPTISKAKESKPNDAATNYQPAQFSTDEHHRSINHSTNWTPAMNDAIIRADAAVGEGSGRELLIQQKLRQEGFSVSLEDIGIKLGNAAVVESAKVLKQRIRETMHHFPQPSRQLLSRELTDQFGNQTPQPNPNQTGASRPALSSIPPSTGNQAQSGNATSTAHKSTNSSVAEASKTPSKSLPQGVKRVAPRTGDQSKHFDGFMEQIAKSARPEWHYHKRFDKLPASSFWDFEKNKTITTVVDHISLIPENTLNATERVARANLMKLITLRFLRLHQIMISEDYLQARLIKMMEKDVFDPKACRLINDQLTKK</sequence>
<dbReference type="VEuPathDB" id="FungiDB:CJJ09_001444"/>
<evidence type="ECO:0000256" key="1">
    <source>
        <dbReference type="SAM" id="MobiDB-lite"/>
    </source>
</evidence>
<protein>
    <submittedName>
        <fullName evidence="2">Uncharacterized protein</fullName>
    </submittedName>
</protein>
<dbReference type="VEuPathDB" id="FungiDB:B9J08_002650"/>
<dbReference type="VEuPathDB" id="FungiDB:QG37_07179"/>
<feature type="compositionally biased region" description="Polar residues" evidence="1">
    <location>
        <begin position="190"/>
        <end position="209"/>
    </location>
</feature>
<feature type="compositionally biased region" description="Polar residues" evidence="1">
    <location>
        <begin position="545"/>
        <end position="560"/>
    </location>
</feature>
<feature type="region of interest" description="Disordered" evidence="1">
    <location>
        <begin position="142"/>
        <end position="216"/>
    </location>
</feature>
<name>A0A0L0NQN3_CANAR</name>
<dbReference type="VEuPathDB" id="FungiDB:CJJ07_004942"/>
<feature type="compositionally biased region" description="Basic and acidic residues" evidence="1">
    <location>
        <begin position="174"/>
        <end position="189"/>
    </location>
</feature>